<dbReference type="AlphaFoldDB" id="A0A1F5FWD8"/>
<comment type="caution">
    <text evidence="1">The sequence shown here is derived from an EMBL/GenBank/DDBJ whole genome shotgun (WGS) entry which is preliminary data.</text>
</comment>
<evidence type="ECO:0000313" key="1">
    <source>
        <dbReference type="EMBL" id="OGD83936.1"/>
    </source>
</evidence>
<proteinExistence type="predicted"/>
<gene>
    <name evidence="1" type="ORF">A2572_00040</name>
</gene>
<evidence type="ECO:0000313" key="2">
    <source>
        <dbReference type="Proteomes" id="UP000179237"/>
    </source>
</evidence>
<reference evidence="1 2" key="1">
    <citation type="journal article" date="2016" name="Nat. Commun.">
        <title>Thousands of microbial genomes shed light on interconnected biogeochemical processes in an aquifer system.</title>
        <authorList>
            <person name="Anantharaman K."/>
            <person name="Brown C.T."/>
            <person name="Hug L.A."/>
            <person name="Sharon I."/>
            <person name="Castelle C.J."/>
            <person name="Probst A.J."/>
            <person name="Thomas B.C."/>
            <person name="Singh A."/>
            <person name="Wilkins M.J."/>
            <person name="Karaoz U."/>
            <person name="Brodie E.L."/>
            <person name="Williams K.H."/>
            <person name="Hubbard S.S."/>
            <person name="Banfield J.F."/>
        </authorList>
    </citation>
    <scope>NUCLEOTIDE SEQUENCE [LARGE SCALE GENOMIC DNA]</scope>
</reference>
<sequence>MIITPEQLEKNATLLYERVEEFIKKEYYKLFQGFSVAENFLIIDIGNHQSIHICPNLKLIILVDKRTYHNTNYFSEESVATLNKLVVDAEIAAQAYTYHRPLLMQYIDAARGKKIDNSSKMYLKAETFTYKMYLTFIITQVCPNRKGVYKFKLTDGSFLHLTNISNYLVDDGDYCLEVESVGLKEYFYEPQHATTILNAIKELCKDPKSLKNLAKV</sequence>
<organism evidence="1 2">
    <name type="scientific">Candidatus Collierbacteria bacterium RIFOXYD1_FULL_40_9</name>
    <dbReference type="NCBI Taxonomy" id="1817731"/>
    <lineage>
        <taxon>Bacteria</taxon>
        <taxon>Candidatus Collieribacteriota</taxon>
    </lineage>
</organism>
<dbReference type="EMBL" id="MFAQ01000005">
    <property type="protein sequence ID" value="OGD83936.1"/>
    <property type="molecule type" value="Genomic_DNA"/>
</dbReference>
<name>A0A1F5FWD8_9BACT</name>
<dbReference type="Proteomes" id="UP000179237">
    <property type="component" value="Unassembled WGS sequence"/>
</dbReference>
<accession>A0A1F5FWD8</accession>
<protein>
    <submittedName>
        <fullName evidence="1">Uncharacterized protein</fullName>
    </submittedName>
</protein>